<dbReference type="EMBL" id="MN740806">
    <property type="protein sequence ID" value="QHS82827.1"/>
    <property type="molecule type" value="Genomic_DNA"/>
</dbReference>
<proteinExistence type="predicted"/>
<accession>A0A6C0ASD2</accession>
<reference evidence="1" key="1">
    <citation type="journal article" date="2020" name="Nature">
        <title>Giant virus diversity and host interactions through global metagenomics.</title>
        <authorList>
            <person name="Schulz F."/>
            <person name="Roux S."/>
            <person name="Paez-Espino D."/>
            <person name="Jungbluth S."/>
            <person name="Walsh D.A."/>
            <person name="Denef V.J."/>
            <person name="McMahon K.D."/>
            <person name="Konstantinidis K.T."/>
            <person name="Eloe-Fadrosh E.A."/>
            <person name="Kyrpides N.C."/>
            <person name="Woyke T."/>
        </authorList>
    </citation>
    <scope>NUCLEOTIDE SEQUENCE</scope>
    <source>
        <strain evidence="1">GVMAG-S-1101171-111</strain>
    </source>
</reference>
<dbReference type="AlphaFoldDB" id="A0A6C0ASD2"/>
<evidence type="ECO:0000313" key="1">
    <source>
        <dbReference type="EMBL" id="QHS82827.1"/>
    </source>
</evidence>
<organism evidence="1">
    <name type="scientific">viral metagenome</name>
    <dbReference type="NCBI Taxonomy" id="1070528"/>
    <lineage>
        <taxon>unclassified sequences</taxon>
        <taxon>metagenomes</taxon>
        <taxon>organismal metagenomes</taxon>
    </lineage>
</organism>
<sequence>MSDFELRSINIGSVDKETFDTFIANYKKNQTKLCVNKGVKSIELLRDLTDDYEGAKMINSHDKVLFICKANESDYEILAFALLRKHVENKTIILQQLCSNVNKTLRMEGKKLGAYLLDYIYDEYVINQSYILKLEPATKELVPYYVSWKKPTLPMSTFNNHMTYGYLVYGDMSNIKEHASTIFADFNLIDSVKRYLHINTQEFDTIANKQKHKFLYRKLKENRSLSESEKSQIENMIDNIQIFSIEELESFSGGRKRRSKCTMIKRRKMKSKTIRIR</sequence>
<name>A0A6C0ASD2_9ZZZZ</name>
<protein>
    <submittedName>
        <fullName evidence="1">Uncharacterized protein</fullName>
    </submittedName>
</protein>